<evidence type="ECO:0000256" key="1">
    <source>
        <dbReference type="ARBA" id="ARBA00005417"/>
    </source>
</evidence>
<feature type="compositionally biased region" description="Basic and acidic residues" evidence="5">
    <location>
        <begin position="267"/>
        <end position="283"/>
    </location>
</feature>
<dbReference type="InterPro" id="IPR017871">
    <property type="entry name" value="ABC_transporter-like_CS"/>
</dbReference>
<feature type="region of interest" description="Disordered" evidence="5">
    <location>
        <begin position="1"/>
        <end position="21"/>
    </location>
</feature>
<feature type="compositionally biased region" description="Basic and acidic residues" evidence="5">
    <location>
        <begin position="293"/>
        <end position="304"/>
    </location>
</feature>
<dbReference type="InterPro" id="IPR050153">
    <property type="entry name" value="Metal_Ion_Import_ABC"/>
</dbReference>
<comment type="caution">
    <text evidence="7">The sequence shown here is derived from an EMBL/GenBank/DDBJ whole genome shotgun (WGS) entry which is preliminary data.</text>
</comment>
<dbReference type="InterPro" id="IPR003593">
    <property type="entry name" value="AAA+_ATPase"/>
</dbReference>
<reference evidence="7 8" key="1">
    <citation type="submission" date="2016-12" db="EMBL/GenBank/DDBJ databases">
        <title>Genomic comparison of strains in the 'Actinomyces naeslundii' group.</title>
        <authorList>
            <person name="Mughal S.R."/>
            <person name="Do T."/>
            <person name="Gilbert S.C."/>
            <person name="Witherden E.A."/>
            <person name="Didelot X."/>
            <person name="Beighton D."/>
        </authorList>
    </citation>
    <scope>NUCLEOTIDE SEQUENCE [LARGE SCALE GENOMIC DNA]</scope>
    <source>
        <strain evidence="7 8">S64C</strain>
    </source>
</reference>
<dbReference type="AlphaFoldDB" id="A0A1Q8HWH7"/>
<dbReference type="EMBL" id="MSGO01000078">
    <property type="protein sequence ID" value="OLL13192.1"/>
    <property type="molecule type" value="Genomic_DNA"/>
</dbReference>
<evidence type="ECO:0000256" key="5">
    <source>
        <dbReference type="SAM" id="MobiDB-lite"/>
    </source>
</evidence>
<accession>A0A1Q8HWH7</accession>
<comment type="similarity">
    <text evidence="1">Belongs to the ABC transporter superfamily.</text>
</comment>
<feature type="region of interest" description="Disordered" evidence="5">
    <location>
        <begin position="256"/>
        <end position="312"/>
    </location>
</feature>
<evidence type="ECO:0000313" key="8">
    <source>
        <dbReference type="Proteomes" id="UP000185736"/>
    </source>
</evidence>
<sequence>MTVSSPPSPASATTPSGSPRAASSALAIRVRELSVVLGSSLILDDVSLAVGGGESVAILGANGSGKSTLVKAVLGLVPLSGGSIEVLGTPASRRRRVPWERVGYVPQRIGAGSGVPATALEVVRSGLLGPRRPWADRGRSAKRRAMAALDAVGLAHRAADHVQVFSGGQAQRVLIARALVRSPELLILDEPLAGIDRASRESLAEILQGLRTQGLTLVTVLHEMSELAGVVQRAILLQDGRLVADGPADEVAHLRDSGAGASQGDPYRAHSGDGDGGDHHHPDAGGPPAHHAPVLDHRLPETRPHPGRSTRP</sequence>
<protein>
    <submittedName>
        <fullName evidence="7">ABC transporter</fullName>
    </submittedName>
</protein>
<dbReference type="PANTHER" id="PTHR42734">
    <property type="entry name" value="METAL TRANSPORT SYSTEM ATP-BINDING PROTEIN TM_0124-RELATED"/>
    <property type="match status" value="1"/>
</dbReference>
<dbReference type="SUPFAM" id="SSF52540">
    <property type="entry name" value="P-loop containing nucleoside triphosphate hydrolases"/>
    <property type="match status" value="1"/>
</dbReference>
<keyword evidence="3" id="KW-0547">Nucleotide-binding</keyword>
<dbReference type="PROSITE" id="PS00211">
    <property type="entry name" value="ABC_TRANSPORTER_1"/>
    <property type="match status" value="1"/>
</dbReference>
<evidence type="ECO:0000313" key="7">
    <source>
        <dbReference type="EMBL" id="OLL13192.1"/>
    </source>
</evidence>
<evidence type="ECO:0000256" key="3">
    <source>
        <dbReference type="ARBA" id="ARBA00022741"/>
    </source>
</evidence>
<name>A0A1Q8HWH7_9ACTO</name>
<dbReference type="SMART" id="SM00382">
    <property type="entry name" value="AAA"/>
    <property type="match status" value="1"/>
</dbReference>
<dbReference type="GO" id="GO:0016887">
    <property type="term" value="F:ATP hydrolysis activity"/>
    <property type="evidence" value="ECO:0007669"/>
    <property type="project" value="InterPro"/>
</dbReference>
<proteinExistence type="inferred from homology"/>
<dbReference type="InterPro" id="IPR003439">
    <property type="entry name" value="ABC_transporter-like_ATP-bd"/>
</dbReference>
<feature type="compositionally biased region" description="Low complexity" evidence="5">
    <location>
        <begin position="10"/>
        <end position="21"/>
    </location>
</feature>
<keyword evidence="2" id="KW-0813">Transport</keyword>
<dbReference type="PROSITE" id="PS50893">
    <property type="entry name" value="ABC_TRANSPORTER_2"/>
    <property type="match status" value="1"/>
</dbReference>
<gene>
    <name evidence="7" type="ORF">BKH32_12740</name>
</gene>
<dbReference type="InterPro" id="IPR027417">
    <property type="entry name" value="P-loop_NTPase"/>
</dbReference>
<dbReference type="Proteomes" id="UP000185736">
    <property type="component" value="Unassembled WGS sequence"/>
</dbReference>
<evidence type="ECO:0000256" key="4">
    <source>
        <dbReference type="ARBA" id="ARBA00022840"/>
    </source>
</evidence>
<dbReference type="Gene3D" id="3.40.50.300">
    <property type="entry name" value="P-loop containing nucleotide triphosphate hydrolases"/>
    <property type="match status" value="1"/>
</dbReference>
<dbReference type="GO" id="GO:0005524">
    <property type="term" value="F:ATP binding"/>
    <property type="evidence" value="ECO:0007669"/>
    <property type="project" value="UniProtKB-KW"/>
</dbReference>
<organism evidence="7 8">
    <name type="scientific">Actinomyces oris</name>
    <dbReference type="NCBI Taxonomy" id="544580"/>
    <lineage>
        <taxon>Bacteria</taxon>
        <taxon>Bacillati</taxon>
        <taxon>Actinomycetota</taxon>
        <taxon>Actinomycetes</taxon>
        <taxon>Actinomycetales</taxon>
        <taxon>Actinomycetaceae</taxon>
        <taxon>Actinomyces</taxon>
    </lineage>
</organism>
<evidence type="ECO:0000256" key="2">
    <source>
        <dbReference type="ARBA" id="ARBA00022448"/>
    </source>
</evidence>
<keyword evidence="4" id="KW-0067">ATP-binding</keyword>
<dbReference type="RefSeq" id="WP_075250369.1">
    <property type="nucleotide sequence ID" value="NZ_MSGO01000078.1"/>
</dbReference>
<dbReference type="PANTHER" id="PTHR42734:SF5">
    <property type="entry name" value="IRON TRANSPORT SYSTEM ATP-BINDING PROTEIN HI_0361-RELATED"/>
    <property type="match status" value="1"/>
</dbReference>
<evidence type="ECO:0000259" key="6">
    <source>
        <dbReference type="PROSITE" id="PS50893"/>
    </source>
</evidence>
<dbReference type="Pfam" id="PF00005">
    <property type="entry name" value="ABC_tran"/>
    <property type="match status" value="1"/>
</dbReference>
<feature type="domain" description="ABC transporter" evidence="6">
    <location>
        <begin position="28"/>
        <end position="264"/>
    </location>
</feature>